<dbReference type="Pfam" id="PF00069">
    <property type="entry name" value="Pkinase"/>
    <property type="match status" value="1"/>
</dbReference>
<feature type="compositionally biased region" description="Polar residues" evidence="1">
    <location>
        <begin position="733"/>
        <end position="759"/>
    </location>
</feature>
<dbReference type="InterPro" id="IPR011009">
    <property type="entry name" value="Kinase-like_dom_sf"/>
</dbReference>
<dbReference type="eggNOG" id="KOG0585">
    <property type="taxonomic scope" value="Eukaryota"/>
</dbReference>
<evidence type="ECO:0000313" key="3">
    <source>
        <dbReference type="CGD" id="CAL0000162702"/>
    </source>
</evidence>
<organism evidence="4 5">
    <name type="scientific">Candida dubliniensis (strain CD36 / ATCC MYA-646 / CBS 7987 / NCPF 3949 / NRRL Y-17841)</name>
    <name type="common">Yeast</name>
    <dbReference type="NCBI Taxonomy" id="573826"/>
    <lineage>
        <taxon>Eukaryota</taxon>
        <taxon>Fungi</taxon>
        <taxon>Dikarya</taxon>
        <taxon>Ascomycota</taxon>
        <taxon>Saccharomycotina</taxon>
        <taxon>Pichiomycetes</taxon>
        <taxon>Debaryomycetaceae</taxon>
        <taxon>Candida/Lodderomyces clade</taxon>
        <taxon>Candida</taxon>
    </lineage>
</organism>
<feature type="compositionally biased region" description="Low complexity" evidence="1">
    <location>
        <begin position="427"/>
        <end position="437"/>
    </location>
</feature>
<dbReference type="PANTHER" id="PTHR24348:SF72">
    <property type="entry name" value="SERINE_THREONINE PROTEIN KINASE"/>
    <property type="match status" value="1"/>
</dbReference>
<dbReference type="RefSeq" id="XP_002419020.1">
    <property type="nucleotide sequence ID" value="XM_002418975.1"/>
</dbReference>
<sequence>METNKLAIVLDPKSNRKIINHRYRIIKKIGQGQYGKVLLGEDITTTVNSSTGKNNSTTISTYVAIKTINRIDKSRLLLVKNASNNISIKIKREITIMKQCNHPNIVKLYQVIDDLRFDKILLILEYCQYGEIDWKRYNHYHEKYRKVDVESIQGKANSIPQTRLTLNKILRDIINGLEYLHDYKHIIHRDLKPSNLLINQDNTVKISDFGVSLILENNANDAKELAKIMGTPAFYAPELCQFVNNRFSMVTNEDHAGNKIKISYNIDIWSLGVTLYCLSFNNLPFNGNNEFEMCKNIVKSELQFPLIKHSSKVTENDIKELKYLKDLIKKILVKDPDERISLKEIKVHPFTTFDLNELEKKKFFKFNQNIFRAEDCKKELDVDGSISTLSPQSSSLSKRIKNLFSSKYPAATTTTTTTTSSPPPASSLPSTPGNSSSKHIPSNLKYNNLSLKELEHVDDLLDSYLDDSSSLGSVEGDDEVVVDTSNILGDLDRDTNYDDSPQQLQGKVNEIITDVPEEEKKHKPQPLDLKQAATSFPSLPPPRGNSSTSLDVTSNNDNITSPATPINENITTIIGESSPGNYYNSTNDGIGDFPSRPSRRSFEKQNKSASLASMTYQPTIISLSSPVKTKSESWGGKMNNMSIHNSIGGINDNHKHLNMFEPPSIFRESKPLEGNKTASASNTENNFGSTSRRNSNSSQHFGYGLSRITSSSSSLNLNAYLTDDDDDDGDVLNSASMPELNHSSSISTRYSLKGMQQQHQSERKSQDNEQTEEQEDHEESEEGDSTIIANNYQIMRNYNDMSSYLDGLD</sequence>
<evidence type="ECO:0000313" key="5">
    <source>
        <dbReference type="Proteomes" id="UP000002605"/>
    </source>
</evidence>
<dbReference type="OrthoDB" id="68483at2759"/>
<dbReference type="PROSITE" id="PS00108">
    <property type="entry name" value="PROTEIN_KINASE_ST"/>
    <property type="match status" value="1"/>
</dbReference>
<evidence type="ECO:0000259" key="2">
    <source>
        <dbReference type="PROSITE" id="PS50011"/>
    </source>
</evidence>
<dbReference type="SMART" id="SM00220">
    <property type="entry name" value="S_TKc"/>
    <property type="match status" value="1"/>
</dbReference>
<dbReference type="AlphaFoldDB" id="B9WD53"/>
<feature type="domain" description="Protein kinase" evidence="2">
    <location>
        <begin position="23"/>
        <end position="351"/>
    </location>
</feature>
<feature type="region of interest" description="Disordered" evidence="1">
    <location>
        <begin position="721"/>
        <end position="787"/>
    </location>
</feature>
<dbReference type="KEGG" id="cdu:CD36_80720"/>
<proteinExistence type="predicted"/>
<feature type="compositionally biased region" description="Acidic residues" evidence="1">
    <location>
        <begin position="769"/>
        <end position="784"/>
    </location>
</feature>
<keyword evidence="4" id="KW-0808">Transferase</keyword>
<accession>B9WD53</accession>
<feature type="compositionally biased region" description="Polar residues" evidence="1">
    <location>
        <begin position="544"/>
        <end position="564"/>
    </location>
</feature>
<feature type="region of interest" description="Disordered" evidence="1">
    <location>
        <begin position="666"/>
        <end position="700"/>
    </location>
</feature>
<evidence type="ECO:0000313" key="4">
    <source>
        <dbReference type="EMBL" id="CAX42602.1"/>
    </source>
</evidence>
<dbReference type="VEuPathDB" id="FungiDB:CD36_80720"/>
<protein>
    <submittedName>
        <fullName evidence="4">Serine/threonine-protein kinase, putative</fullName>
        <ecNumber evidence="4">2.7.11.1</ecNumber>
    </submittedName>
</protein>
<dbReference type="EC" id="2.7.11.1" evidence="4"/>
<feature type="region of interest" description="Disordered" evidence="1">
    <location>
        <begin position="518"/>
        <end position="564"/>
    </location>
</feature>
<dbReference type="PROSITE" id="PS50011">
    <property type="entry name" value="PROTEIN_KINASE_DOM"/>
    <property type="match status" value="1"/>
</dbReference>
<name>B9WD53_CANDC</name>
<dbReference type="GO" id="GO:0004674">
    <property type="term" value="F:protein serine/threonine kinase activity"/>
    <property type="evidence" value="ECO:0007669"/>
    <property type="project" value="UniProtKB-EC"/>
</dbReference>
<dbReference type="Proteomes" id="UP000002605">
    <property type="component" value="Chromosome 3"/>
</dbReference>
<feature type="region of interest" description="Disordered" evidence="1">
    <location>
        <begin position="411"/>
        <end position="441"/>
    </location>
</feature>
<feature type="compositionally biased region" description="Polar residues" evidence="1">
    <location>
        <begin position="676"/>
        <end position="700"/>
    </location>
</feature>
<dbReference type="CDD" id="cd14008">
    <property type="entry name" value="STKc_LKB1_CaMKK"/>
    <property type="match status" value="1"/>
</dbReference>
<dbReference type="GO" id="GO:0005737">
    <property type="term" value="C:cytoplasm"/>
    <property type="evidence" value="ECO:0007669"/>
    <property type="project" value="TreeGrafter"/>
</dbReference>
<dbReference type="GO" id="GO:0005524">
    <property type="term" value="F:ATP binding"/>
    <property type="evidence" value="ECO:0007669"/>
    <property type="project" value="InterPro"/>
</dbReference>
<dbReference type="HOGENOM" id="CLU_015561_0_0_1"/>
<keyword evidence="5" id="KW-1185">Reference proteome</keyword>
<dbReference type="Gene3D" id="1.10.510.10">
    <property type="entry name" value="Transferase(Phosphotransferase) domain 1"/>
    <property type="match status" value="1"/>
</dbReference>
<dbReference type="InterPro" id="IPR008271">
    <property type="entry name" value="Ser/Thr_kinase_AS"/>
</dbReference>
<gene>
    <name evidence="3" type="ordered locus">Cd36_80720</name>
    <name evidence="4" type="ORF">CD36_80720</name>
</gene>
<dbReference type="InterPro" id="IPR045269">
    <property type="entry name" value="Atg1-like"/>
</dbReference>
<keyword evidence="4" id="KW-0418">Kinase</keyword>
<feature type="compositionally biased region" description="Low complexity" evidence="1">
    <location>
        <begin position="411"/>
        <end position="420"/>
    </location>
</feature>
<dbReference type="SUPFAM" id="SSF56112">
    <property type="entry name" value="Protein kinase-like (PK-like)"/>
    <property type="match status" value="1"/>
</dbReference>
<dbReference type="GO" id="GO:0010506">
    <property type="term" value="P:regulation of autophagy"/>
    <property type="evidence" value="ECO:0007669"/>
    <property type="project" value="InterPro"/>
</dbReference>
<dbReference type="CGD" id="CAL0000162702">
    <property type="gene designation" value="Cd36_80720"/>
</dbReference>
<dbReference type="GeneID" id="8046802"/>
<evidence type="ECO:0000256" key="1">
    <source>
        <dbReference type="SAM" id="MobiDB-lite"/>
    </source>
</evidence>
<dbReference type="InterPro" id="IPR000719">
    <property type="entry name" value="Prot_kinase_dom"/>
</dbReference>
<dbReference type="PANTHER" id="PTHR24348">
    <property type="entry name" value="SERINE/THREONINE-PROTEIN KINASE UNC-51-RELATED"/>
    <property type="match status" value="1"/>
</dbReference>
<reference evidence="4 5" key="1">
    <citation type="journal article" date="2009" name="Genome Res.">
        <title>Comparative genomics of the fungal pathogens Candida dubliniensis and Candida albicans.</title>
        <authorList>
            <person name="Jackson A.P."/>
            <person name="Gamble J.A."/>
            <person name="Yeomans T."/>
            <person name="Moran G.P."/>
            <person name="Saunders D."/>
            <person name="Harris D."/>
            <person name="Aslett M."/>
            <person name="Barrell J.F."/>
            <person name="Butler G."/>
            <person name="Citiulo F."/>
            <person name="Coleman D.C."/>
            <person name="de Groot P.W.J."/>
            <person name="Goodwin T.J."/>
            <person name="Quail M.A."/>
            <person name="McQuillan J."/>
            <person name="Munro C.A."/>
            <person name="Pain A."/>
            <person name="Poulter R.T."/>
            <person name="Rajandream M.A."/>
            <person name="Renauld H."/>
            <person name="Spiering M.J."/>
            <person name="Tivey A."/>
            <person name="Gow N.A.R."/>
            <person name="Barrell B."/>
            <person name="Sullivan D.J."/>
            <person name="Berriman M."/>
        </authorList>
    </citation>
    <scope>NUCLEOTIDE SEQUENCE [LARGE SCALE GENOMIC DNA]</scope>
    <source>
        <strain evidence="5">CD36 / ATCC MYA-646 / CBS 7987 / NCPF 3949 / NRRL Y-17841</strain>
    </source>
</reference>
<dbReference type="EMBL" id="FM992690">
    <property type="protein sequence ID" value="CAX42602.1"/>
    <property type="molecule type" value="Genomic_DNA"/>
</dbReference>